<comment type="caution">
    <text evidence="13">The sequence shown here is derived from an EMBL/GenBank/DDBJ whole genome shotgun (WGS) entry which is preliminary data.</text>
</comment>
<evidence type="ECO:0000256" key="11">
    <source>
        <dbReference type="SAM" id="MobiDB-lite"/>
    </source>
</evidence>
<dbReference type="GO" id="GO:0005506">
    <property type="term" value="F:iron ion binding"/>
    <property type="evidence" value="ECO:0007669"/>
    <property type="project" value="InterPro"/>
</dbReference>
<comment type="pathway">
    <text evidence="2">Secondary metabolite biosynthesis.</text>
</comment>
<evidence type="ECO:0000256" key="5">
    <source>
        <dbReference type="ARBA" id="ARBA00022723"/>
    </source>
</evidence>
<dbReference type="Gene3D" id="1.10.630.10">
    <property type="entry name" value="Cytochrome P450"/>
    <property type="match status" value="1"/>
</dbReference>
<gene>
    <name evidence="13" type="ORF">BDZ94DRAFT_1177721</name>
</gene>
<dbReference type="SUPFAM" id="SSF48264">
    <property type="entry name" value="Cytochrome P450"/>
    <property type="match status" value="1"/>
</dbReference>
<feature type="binding site" description="axial binding residue" evidence="9">
    <location>
        <position position="448"/>
    </location>
    <ligand>
        <name>heme</name>
        <dbReference type="ChEBI" id="CHEBI:30413"/>
    </ligand>
    <ligandPart>
        <name>Fe</name>
        <dbReference type="ChEBI" id="CHEBI:18248"/>
    </ligandPart>
</feature>
<protein>
    <submittedName>
        <fullName evidence="13">Cytochrome P450</fullName>
    </submittedName>
</protein>
<evidence type="ECO:0000256" key="7">
    <source>
        <dbReference type="ARBA" id="ARBA00023004"/>
    </source>
</evidence>
<evidence type="ECO:0000313" key="13">
    <source>
        <dbReference type="EMBL" id="KAF9456423.1"/>
    </source>
</evidence>
<evidence type="ECO:0000256" key="1">
    <source>
        <dbReference type="ARBA" id="ARBA00001971"/>
    </source>
</evidence>
<dbReference type="InterPro" id="IPR002401">
    <property type="entry name" value="Cyt_P450_E_grp-I"/>
</dbReference>
<dbReference type="Pfam" id="PF00067">
    <property type="entry name" value="p450"/>
    <property type="match status" value="1"/>
</dbReference>
<dbReference type="PANTHER" id="PTHR46300:SF7">
    <property type="entry name" value="P450, PUTATIVE (EUROFUNG)-RELATED"/>
    <property type="match status" value="1"/>
</dbReference>
<dbReference type="InterPro" id="IPR036396">
    <property type="entry name" value="Cyt_P450_sf"/>
</dbReference>
<keyword evidence="5 9" id="KW-0479">Metal-binding</keyword>
<keyword evidence="6 10" id="KW-0560">Oxidoreductase</keyword>
<keyword evidence="8 10" id="KW-0503">Monooxygenase</keyword>
<evidence type="ECO:0000256" key="8">
    <source>
        <dbReference type="ARBA" id="ARBA00023033"/>
    </source>
</evidence>
<accession>A0A9P5XRU5</accession>
<comment type="similarity">
    <text evidence="3 10">Belongs to the cytochrome P450 family.</text>
</comment>
<feature type="chain" id="PRO_5040474671" evidence="12">
    <location>
        <begin position="29"/>
        <end position="497"/>
    </location>
</feature>
<evidence type="ECO:0000256" key="12">
    <source>
        <dbReference type="SAM" id="SignalP"/>
    </source>
</evidence>
<dbReference type="InterPro" id="IPR017972">
    <property type="entry name" value="Cyt_P450_CS"/>
</dbReference>
<feature type="signal peptide" evidence="12">
    <location>
        <begin position="1"/>
        <end position="28"/>
    </location>
</feature>
<sequence length="497" mass="56237">MSLLHTFCVSVLIFVSVSVLYFLPSKKGLPTPPGPQGSLISGVKNLLPKTLPWETYASWAEQYHESIISFRVYNRRIVVLNDITSVRDLLEKRANIYSDRPKSWMYHEICDRKKSVFNISSTDPRHRQYRRLLHTGLGPLAVRDYWPLIQSEAETLLEGFAKSPEKYETHIRRNAAAVIMKMAFGYTVTADDPLIQDAEEASKISGWAMAPGRWLVDYIPIIRFIPSWFPGAGWKKQGEEWRVRLDKLSGVPHAWVKQQMASGGYTESFTSRHLQYPQPGIIDAERDDIVKWCAGGLYAGAADTTVSAIISFVLLMALHPEVQSRIQAELDTTVGRDMVPHASDLEHFPYLTAVLKEVLRYAPVANLALPHKVIEEDEYRGYRIPKEATIMANIWQVMAITHDPSVYPKPFTFSPDRFLSPERSSRSTSPDVQPDPRSFSFGFGRRTCPGLHFAETSMMLTLACILSRFDISLPPDTAPPSIQFTMGITRFVTDHTS</sequence>
<dbReference type="AlphaFoldDB" id="A0A9P5XRU5"/>
<feature type="region of interest" description="Disordered" evidence="11">
    <location>
        <begin position="418"/>
        <end position="438"/>
    </location>
</feature>
<dbReference type="OrthoDB" id="2789670at2759"/>
<keyword evidence="12" id="KW-0732">Signal</keyword>
<comment type="cofactor">
    <cofactor evidence="1 9">
        <name>heme</name>
        <dbReference type="ChEBI" id="CHEBI:30413"/>
    </cofactor>
</comment>
<dbReference type="InterPro" id="IPR050364">
    <property type="entry name" value="Cytochrome_P450_fung"/>
</dbReference>
<evidence type="ECO:0000256" key="4">
    <source>
        <dbReference type="ARBA" id="ARBA00022617"/>
    </source>
</evidence>
<dbReference type="Proteomes" id="UP000807353">
    <property type="component" value="Unassembled WGS sequence"/>
</dbReference>
<dbReference type="GO" id="GO:0020037">
    <property type="term" value="F:heme binding"/>
    <property type="evidence" value="ECO:0007669"/>
    <property type="project" value="InterPro"/>
</dbReference>
<dbReference type="PROSITE" id="PS00086">
    <property type="entry name" value="CYTOCHROME_P450"/>
    <property type="match status" value="1"/>
</dbReference>
<dbReference type="PRINTS" id="PR00463">
    <property type="entry name" value="EP450I"/>
</dbReference>
<dbReference type="CDD" id="cd11065">
    <property type="entry name" value="CYP64-like"/>
    <property type="match status" value="1"/>
</dbReference>
<evidence type="ECO:0000256" key="9">
    <source>
        <dbReference type="PIRSR" id="PIRSR602401-1"/>
    </source>
</evidence>
<keyword evidence="14" id="KW-1185">Reference proteome</keyword>
<keyword evidence="4 9" id="KW-0349">Heme</keyword>
<dbReference type="EMBL" id="MU150427">
    <property type="protein sequence ID" value="KAF9456423.1"/>
    <property type="molecule type" value="Genomic_DNA"/>
</dbReference>
<dbReference type="GO" id="GO:0004497">
    <property type="term" value="F:monooxygenase activity"/>
    <property type="evidence" value="ECO:0007669"/>
    <property type="project" value="UniProtKB-KW"/>
</dbReference>
<dbReference type="InterPro" id="IPR001128">
    <property type="entry name" value="Cyt_P450"/>
</dbReference>
<evidence type="ECO:0000256" key="6">
    <source>
        <dbReference type="ARBA" id="ARBA00023002"/>
    </source>
</evidence>
<dbReference type="PANTHER" id="PTHR46300">
    <property type="entry name" value="P450, PUTATIVE (EUROFUNG)-RELATED-RELATED"/>
    <property type="match status" value="1"/>
</dbReference>
<name>A0A9P5XRU5_9AGAR</name>
<dbReference type="PRINTS" id="PR00385">
    <property type="entry name" value="P450"/>
</dbReference>
<evidence type="ECO:0000256" key="10">
    <source>
        <dbReference type="RuleBase" id="RU000461"/>
    </source>
</evidence>
<evidence type="ECO:0000256" key="3">
    <source>
        <dbReference type="ARBA" id="ARBA00010617"/>
    </source>
</evidence>
<reference evidence="13" key="1">
    <citation type="submission" date="2020-11" db="EMBL/GenBank/DDBJ databases">
        <authorList>
            <consortium name="DOE Joint Genome Institute"/>
            <person name="Ahrendt S."/>
            <person name="Riley R."/>
            <person name="Andreopoulos W."/>
            <person name="Labutti K."/>
            <person name="Pangilinan J."/>
            <person name="Ruiz-Duenas F.J."/>
            <person name="Barrasa J.M."/>
            <person name="Sanchez-Garcia M."/>
            <person name="Camarero S."/>
            <person name="Miyauchi S."/>
            <person name="Serrano A."/>
            <person name="Linde D."/>
            <person name="Babiker R."/>
            <person name="Drula E."/>
            <person name="Ayuso-Fernandez I."/>
            <person name="Pacheco R."/>
            <person name="Padilla G."/>
            <person name="Ferreira P."/>
            <person name="Barriuso J."/>
            <person name="Kellner H."/>
            <person name="Castanera R."/>
            <person name="Alfaro M."/>
            <person name="Ramirez L."/>
            <person name="Pisabarro A.G."/>
            <person name="Kuo A."/>
            <person name="Tritt A."/>
            <person name="Lipzen A."/>
            <person name="He G."/>
            <person name="Yan M."/>
            <person name="Ng V."/>
            <person name="Cullen D."/>
            <person name="Martin F."/>
            <person name="Rosso M.-N."/>
            <person name="Henrissat B."/>
            <person name="Hibbett D."/>
            <person name="Martinez A.T."/>
            <person name="Grigoriev I.V."/>
        </authorList>
    </citation>
    <scope>NUCLEOTIDE SEQUENCE</scope>
    <source>
        <strain evidence="13">CBS 247.69</strain>
    </source>
</reference>
<evidence type="ECO:0000313" key="14">
    <source>
        <dbReference type="Proteomes" id="UP000807353"/>
    </source>
</evidence>
<proteinExistence type="inferred from homology"/>
<dbReference type="GO" id="GO:0016705">
    <property type="term" value="F:oxidoreductase activity, acting on paired donors, with incorporation or reduction of molecular oxygen"/>
    <property type="evidence" value="ECO:0007669"/>
    <property type="project" value="InterPro"/>
</dbReference>
<keyword evidence="7 9" id="KW-0408">Iron</keyword>
<evidence type="ECO:0000256" key="2">
    <source>
        <dbReference type="ARBA" id="ARBA00005179"/>
    </source>
</evidence>
<organism evidence="13 14">
    <name type="scientific">Collybia nuda</name>
    <dbReference type="NCBI Taxonomy" id="64659"/>
    <lineage>
        <taxon>Eukaryota</taxon>
        <taxon>Fungi</taxon>
        <taxon>Dikarya</taxon>
        <taxon>Basidiomycota</taxon>
        <taxon>Agaricomycotina</taxon>
        <taxon>Agaricomycetes</taxon>
        <taxon>Agaricomycetidae</taxon>
        <taxon>Agaricales</taxon>
        <taxon>Tricholomatineae</taxon>
        <taxon>Clitocybaceae</taxon>
        <taxon>Collybia</taxon>
    </lineage>
</organism>